<evidence type="ECO:0000313" key="4">
    <source>
        <dbReference type="EMBL" id="EXB82800.1"/>
    </source>
</evidence>
<dbReference type="InterPro" id="IPR000639">
    <property type="entry name" value="Epox_hydrolase-like"/>
</dbReference>
<evidence type="ECO:0000256" key="1">
    <source>
        <dbReference type="ARBA" id="ARBA00022801"/>
    </source>
</evidence>
<dbReference type="PANTHER" id="PTHR43329">
    <property type="entry name" value="EPOXIDE HYDROLASE"/>
    <property type="match status" value="1"/>
</dbReference>
<dbReference type="eggNOG" id="KOG4178">
    <property type="taxonomic scope" value="Eukaryota"/>
</dbReference>
<evidence type="ECO:0000313" key="5">
    <source>
        <dbReference type="Proteomes" id="UP000030645"/>
    </source>
</evidence>
<proteinExistence type="inferred from homology"/>
<gene>
    <name evidence="4" type="ORF">L484_012113</name>
</gene>
<dbReference type="EMBL" id="KE344870">
    <property type="protein sequence ID" value="EXB82800.1"/>
    <property type="molecule type" value="Genomic_DNA"/>
</dbReference>
<keyword evidence="1 4" id="KW-0378">Hydrolase</keyword>
<dbReference type="Gene3D" id="3.40.50.1820">
    <property type="entry name" value="alpha/beta hydrolase"/>
    <property type="match status" value="1"/>
</dbReference>
<dbReference type="InterPro" id="IPR000073">
    <property type="entry name" value="AB_hydrolase_1"/>
</dbReference>
<dbReference type="AlphaFoldDB" id="W9RNL8"/>
<name>W9RNL8_9ROSA</name>
<organism evidence="4 5">
    <name type="scientific">Morus notabilis</name>
    <dbReference type="NCBI Taxonomy" id="981085"/>
    <lineage>
        <taxon>Eukaryota</taxon>
        <taxon>Viridiplantae</taxon>
        <taxon>Streptophyta</taxon>
        <taxon>Embryophyta</taxon>
        <taxon>Tracheophyta</taxon>
        <taxon>Spermatophyta</taxon>
        <taxon>Magnoliopsida</taxon>
        <taxon>eudicotyledons</taxon>
        <taxon>Gunneridae</taxon>
        <taxon>Pentapetalae</taxon>
        <taxon>rosids</taxon>
        <taxon>fabids</taxon>
        <taxon>Rosales</taxon>
        <taxon>Moraceae</taxon>
        <taxon>Moreae</taxon>
        <taxon>Morus</taxon>
    </lineage>
</organism>
<reference evidence="5" key="1">
    <citation type="submission" date="2013-01" db="EMBL/GenBank/DDBJ databases">
        <title>Draft Genome Sequence of a Mulberry Tree, Morus notabilis C.K. Schneid.</title>
        <authorList>
            <person name="He N."/>
            <person name="Zhao S."/>
        </authorList>
    </citation>
    <scope>NUCLEOTIDE SEQUENCE</scope>
</reference>
<feature type="domain" description="AB hydrolase-1" evidence="3">
    <location>
        <begin position="5"/>
        <end position="89"/>
    </location>
</feature>
<evidence type="ECO:0000259" key="3">
    <source>
        <dbReference type="Pfam" id="PF00561"/>
    </source>
</evidence>
<dbReference type="InterPro" id="IPR029058">
    <property type="entry name" value="AB_hydrolase_fold"/>
</dbReference>
<evidence type="ECO:0000256" key="2">
    <source>
        <dbReference type="ARBA" id="ARBA00038334"/>
    </source>
</evidence>
<sequence>MIGVANAGYQAIAPDLRGNGVSDPHPQLDKASLNDFVNDTLSILVFFNIEKAFLVGKDFGSWPVYLFCLIHPTRVCGVRSLGVPFFPPDPQRYKDLPEGFYIFRWKEPGRAEADFGRNIYILFSRSEIPIADKGKEIMDLVDSTTSPCDAMGEKDFFLKFPGIEDYVRSEKMKKYVPDLKVKFLSNGTHFMQEQFPEHLSTPSLMNKSELVSTQSNEHV</sequence>
<dbReference type="PRINTS" id="PR00412">
    <property type="entry name" value="EPOXHYDRLASE"/>
</dbReference>
<dbReference type="Proteomes" id="UP000030645">
    <property type="component" value="Unassembled WGS sequence"/>
</dbReference>
<keyword evidence="5" id="KW-1185">Reference proteome</keyword>
<dbReference type="STRING" id="981085.W9RNL8"/>
<protein>
    <submittedName>
        <fullName evidence="4">Epoxide hydrolase 2</fullName>
    </submittedName>
</protein>
<dbReference type="GO" id="GO:0016787">
    <property type="term" value="F:hydrolase activity"/>
    <property type="evidence" value="ECO:0007669"/>
    <property type="project" value="UniProtKB-KW"/>
</dbReference>
<dbReference type="Pfam" id="PF00561">
    <property type="entry name" value="Abhydrolase_1"/>
    <property type="match status" value="1"/>
</dbReference>
<dbReference type="SUPFAM" id="SSF53474">
    <property type="entry name" value="alpha/beta-Hydrolases"/>
    <property type="match status" value="1"/>
</dbReference>
<accession>W9RNL8</accession>
<comment type="similarity">
    <text evidence="2">Belongs to the AB hydrolase superfamily. Epoxide hydrolase family.</text>
</comment>